<proteinExistence type="predicted"/>
<dbReference type="AlphaFoldDB" id="A0A8T2TBM6"/>
<sequence length="106" mass="11563">MVSALCRLEVGILMLLLVIQTAFPVRSLLHSQPINSCIQVRGSTPFEVCSPAIDKLHDTKTDAANEIQIHGSLSIQHIPKRGSFRIYLPLQALRSTPPPGSTPVSH</sequence>
<dbReference type="EMBL" id="CM035419">
    <property type="protein sequence ID" value="KAH7416319.1"/>
    <property type="molecule type" value="Genomic_DNA"/>
</dbReference>
<feature type="chain" id="PRO_5035905244" evidence="1">
    <location>
        <begin position="25"/>
        <end position="106"/>
    </location>
</feature>
<name>A0A8T2TBM6_CERRI</name>
<feature type="signal peptide" evidence="1">
    <location>
        <begin position="1"/>
        <end position="24"/>
    </location>
</feature>
<reference evidence="2" key="1">
    <citation type="submission" date="2021-08" db="EMBL/GenBank/DDBJ databases">
        <title>WGS assembly of Ceratopteris richardii.</title>
        <authorList>
            <person name="Marchant D.B."/>
            <person name="Chen G."/>
            <person name="Jenkins J."/>
            <person name="Shu S."/>
            <person name="Leebens-Mack J."/>
            <person name="Grimwood J."/>
            <person name="Schmutz J."/>
            <person name="Soltis P."/>
            <person name="Soltis D."/>
            <person name="Chen Z.-H."/>
        </authorList>
    </citation>
    <scope>NUCLEOTIDE SEQUENCE</scope>
    <source>
        <strain evidence="2">Whitten #5841</strain>
        <tissue evidence="2">Leaf</tissue>
    </source>
</reference>
<evidence type="ECO:0000313" key="3">
    <source>
        <dbReference type="Proteomes" id="UP000825935"/>
    </source>
</evidence>
<keyword evidence="3" id="KW-1185">Reference proteome</keyword>
<evidence type="ECO:0000313" key="2">
    <source>
        <dbReference type="EMBL" id="KAH7416319.1"/>
    </source>
</evidence>
<dbReference type="Proteomes" id="UP000825935">
    <property type="component" value="Chromosome 14"/>
</dbReference>
<accession>A0A8T2TBM6</accession>
<protein>
    <submittedName>
        <fullName evidence="2">Uncharacterized protein</fullName>
    </submittedName>
</protein>
<gene>
    <name evidence="2" type="ORF">KP509_14G085800</name>
</gene>
<keyword evidence="1" id="KW-0732">Signal</keyword>
<evidence type="ECO:0000256" key="1">
    <source>
        <dbReference type="SAM" id="SignalP"/>
    </source>
</evidence>
<organism evidence="2 3">
    <name type="scientific">Ceratopteris richardii</name>
    <name type="common">Triangle waterfern</name>
    <dbReference type="NCBI Taxonomy" id="49495"/>
    <lineage>
        <taxon>Eukaryota</taxon>
        <taxon>Viridiplantae</taxon>
        <taxon>Streptophyta</taxon>
        <taxon>Embryophyta</taxon>
        <taxon>Tracheophyta</taxon>
        <taxon>Polypodiopsida</taxon>
        <taxon>Polypodiidae</taxon>
        <taxon>Polypodiales</taxon>
        <taxon>Pteridineae</taxon>
        <taxon>Pteridaceae</taxon>
        <taxon>Parkerioideae</taxon>
        <taxon>Ceratopteris</taxon>
    </lineage>
</organism>
<comment type="caution">
    <text evidence="2">The sequence shown here is derived from an EMBL/GenBank/DDBJ whole genome shotgun (WGS) entry which is preliminary data.</text>
</comment>